<dbReference type="Pfam" id="PF20153">
    <property type="entry name" value="DUF6535"/>
    <property type="match status" value="1"/>
</dbReference>
<sequence>MPGDAEKNTPRVTRLDPVNDNLNEASWAKIWSVYISEAETYDKALVESWKGDMDGLLIFAGLFSASLTAFIVESYKTLKPDSGDTTATLLNQISKQLAASASGTTFEVPAPPVFVVPVTSIVCNTLWFMSLGLSLACALIATLTSSKRPDMRPSPVIRARIFSYLYYGLKRFRMHVVVEVVPLLLHMSLVLFFAGLVAFLLPIHPVAMGISAALLGIIVAIYCALIVLPLIHFDSPYRTPLSSGLWHICQLWRSMTFSISAGWSRRRRRRSKRINETMVEGMIRRATQSSEEREHRDIRALTWTMKSLVDGPELEPFIAGLPDVIWGPNGRKTKHEHLIRTLIDDPEVRLGYRLLELMRYSDSGLLAHDVELRCKITCLKALWGISALSEKGRFVHMPLKAFSRQLEDWGRPNSSSGQDLRRELSAFMPAAQASLEWSTLCSLDIAWQGLKFDLSRGYNQRSVSLRIVTITWILEDLHTFCPRLSDTVRQLLLSKAAQQSTLTLPEPLAYASWVKHIRPSLDLYEIISDDARHTILARFLKACIGTLEDEKALYRFRPTLEMLQHNLSPPSMLNEIYVDVLETVVRPGKGDVRRPNLDREVLRVVLSVMLPVTRDVRPSASLDSVDLLISYLAGHTLLPDPALFEILARRTCSLPHLWDAITDYLRAGCPCSNDTEKNSGGYLPSGTCTQE</sequence>
<feature type="transmembrane region" description="Helical" evidence="1">
    <location>
        <begin position="180"/>
        <end position="201"/>
    </location>
</feature>
<proteinExistence type="predicted"/>
<evidence type="ECO:0000256" key="1">
    <source>
        <dbReference type="SAM" id="Phobius"/>
    </source>
</evidence>
<evidence type="ECO:0000313" key="3">
    <source>
        <dbReference type="EMBL" id="KAJ7744684.1"/>
    </source>
</evidence>
<keyword evidence="1" id="KW-1133">Transmembrane helix</keyword>
<evidence type="ECO:0000259" key="2">
    <source>
        <dbReference type="Pfam" id="PF20153"/>
    </source>
</evidence>
<protein>
    <recommendedName>
        <fullName evidence="2">DUF6535 domain-containing protein</fullName>
    </recommendedName>
</protein>
<feature type="domain" description="DUF6535" evidence="2">
    <location>
        <begin position="31"/>
        <end position="201"/>
    </location>
</feature>
<keyword evidence="4" id="KW-1185">Reference proteome</keyword>
<keyword evidence="1" id="KW-0812">Transmembrane</keyword>
<comment type="caution">
    <text evidence="3">The sequence shown here is derived from an EMBL/GenBank/DDBJ whole genome shotgun (WGS) entry which is preliminary data.</text>
</comment>
<dbReference type="EMBL" id="JARKIB010000086">
    <property type="protein sequence ID" value="KAJ7744684.1"/>
    <property type="molecule type" value="Genomic_DNA"/>
</dbReference>
<gene>
    <name evidence="3" type="ORF">B0H16DRAFT_1559838</name>
</gene>
<dbReference type="InterPro" id="IPR045338">
    <property type="entry name" value="DUF6535"/>
</dbReference>
<feature type="transmembrane region" description="Helical" evidence="1">
    <location>
        <begin position="55"/>
        <end position="72"/>
    </location>
</feature>
<name>A0AAD7IJQ0_9AGAR</name>
<reference evidence="3" key="1">
    <citation type="submission" date="2023-03" db="EMBL/GenBank/DDBJ databases">
        <title>Massive genome expansion in bonnet fungi (Mycena s.s.) driven by repeated elements and novel gene families across ecological guilds.</title>
        <authorList>
            <consortium name="Lawrence Berkeley National Laboratory"/>
            <person name="Harder C.B."/>
            <person name="Miyauchi S."/>
            <person name="Viragh M."/>
            <person name="Kuo A."/>
            <person name="Thoen E."/>
            <person name="Andreopoulos B."/>
            <person name="Lu D."/>
            <person name="Skrede I."/>
            <person name="Drula E."/>
            <person name="Henrissat B."/>
            <person name="Morin E."/>
            <person name="Kohler A."/>
            <person name="Barry K."/>
            <person name="LaButti K."/>
            <person name="Morin E."/>
            <person name="Salamov A."/>
            <person name="Lipzen A."/>
            <person name="Mereny Z."/>
            <person name="Hegedus B."/>
            <person name="Baldrian P."/>
            <person name="Stursova M."/>
            <person name="Weitz H."/>
            <person name="Taylor A."/>
            <person name="Grigoriev I.V."/>
            <person name="Nagy L.G."/>
            <person name="Martin F."/>
            <person name="Kauserud H."/>
        </authorList>
    </citation>
    <scope>NUCLEOTIDE SEQUENCE</scope>
    <source>
        <strain evidence="3">CBHHK182m</strain>
    </source>
</reference>
<keyword evidence="1" id="KW-0472">Membrane</keyword>
<evidence type="ECO:0000313" key="4">
    <source>
        <dbReference type="Proteomes" id="UP001215598"/>
    </source>
</evidence>
<organism evidence="3 4">
    <name type="scientific">Mycena metata</name>
    <dbReference type="NCBI Taxonomy" id="1033252"/>
    <lineage>
        <taxon>Eukaryota</taxon>
        <taxon>Fungi</taxon>
        <taxon>Dikarya</taxon>
        <taxon>Basidiomycota</taxon>
        <taxon>Agaricomycotina</taxon>
        <taxon>Agaricomycetes</taxon>
        <taxon>Agaricomycetidae</taxon>
        <taxon>Agaricales</taxon>
        <taxon>Marasmiineae</taxon>
        <taxon>Mycenaceae</taxon>
        <taxon>Mycena</taxon>
    </lineage>
</organism>
<dbReference type="Proteomes" id="UP001215598">
    <property type="component" value="Unassembled WGS sequence"/>
</dbReference>
<feature type="transmembrane region" description="Helical" evidence="1">
    <location>
        <begin position="126"/>
        <end position="145"/>
    </location>
</feature>
<dbReference type="AlphaFoldDB" id="A0AAD7IJQ0"/>
<feature type="transmembrane region" description="Helical" evidence="1">
    <location>
        <begin position="213"/>
        <end position="233"/>
    </location>
</feature>
<accession>A0AAD7IJQ0</accession>